<dbReference type="RefSeq" id="WP_021685980.1">
    <property type="nucleotide sequence ID" value="NZ_KI260551.1"/>
</dbReference>
<proteinExistence type="predicted"/>
<dbReference type="InterPro" id="IPR057561">
    <property type="entry name" value="NADase_transloc"/>
</dbReference>
<name>A0ABN0P1X4_TRELE</name>
<dbReference type="Pfam" id="PF25302">
    <property type="entry name" value="NADase_transloc"/>
    <property type="match status" value="1"/>
</dbReference>
<dbReference type="Proteomes" id="UP000016649">
    <property type="component" value="Unassembled WGS sequence"/>
</dbReference>
<feature type="domain" description="NAD glycohydrolase translocation F5/8 type C" evidence="1">
    <location>
        <begin position="39"/>
        <end position="215"/>
    </location>
</feature>
<sequence length="242" mass="28450">MKKLIVLVYNILILSLFAYSFTKESASGFWEWLQKDVYWQAGRSSVLIEKGYSAREYEWEKIRDKNLATAWVEGDNNAGIGAWIIIPINGDYQYLGYEHDILKKRINITLRINNGFCKNEIVFKNNNRVKKAKITIYEVPLCAYEDFRGTQAIGEPWISYETEIELEDRMDEQKFNFIFNPKAPYKEGSLYLFLKLTILEVYPGEKYDDTCISELHATADVVKEKKPEVTKRKKSFFRKDKE</sequence>
<evidence type="ECO:0000313" key="3">
    <source>
        <dbReference type="Proteomes" id="UP000016649"/>
    </source>
</evidence>
<dbReference type="NCBIfam" id="NF047619">
    <property type="entry name" value="NADase_discoid"/>
    <property type="match status" value="1"/>
</dbReference>
<gene>
    <name evidence="2" type="ORF">HMPREF9193_00007</name>
</gene>
<evidence type="ECO:0000259" key="1">
    <source>
        <dbReference type="Pfam" id="PF25302"/>
    </source>
</evidence>
<comment type="caution">
    <text evidence="2">The sequence shown here is derived from an EMBL/GenBank/DDBJ whole genome shotgun (WGS) entry which is preliminary data.</text>
</comment>
<organism evidence="2 3">
    <name type="scientific">Treponema lecithinolyticum ATCC 700332</name>
    <dbReference type="NCBI Taxonomy" id="1321815"/>
    <lineage>
        <taxon>Bacteria</taxon>
        <taxon>Pseudomonadati</taxon>
        <taxon>Spirochaetota</taxon>
        <taxon>Spirochaetia</taxon>
        <taxon>Spirochaetales</taxon>
        <taxon>Treponemataceae</taxon>
        <taxon>Treponema</taxon>
    </lineage>
</organism>
<keyword evidence="3" id="KW-1185">Reference proteome</keyword>
<protein>
    <recommendedName>
        <fullName evidence="1">NAD glycohydrolase translocation F5/8 type C domain-containing protein</fullName>
    </recommendedName>
</protein>
<reference evidence="2 3" key="1">
    <citation type="submission" date="2013-08" db="EMBL/GenBank/DDBJ databases">
        <authorList>
            <person name="Weinstock G."/>
            <person name="Sodergren E."/>
            <person name="Wylie T."/>
            <person name="Fulton L."/>
            <person name="Fulton R."/>
            <person name="Fronick C."/>
            <person name="O'Laughlin M."/>
            <person name="Godfrey J."/>
            <person name="Miner T."/>
            <person name="Herter B."/>
            <person name="Appelbaum E."/>
            <person name="Cordes M."/>
            <person name="Lek S."/>
            <person name="Wollam A."/>
            <person name="Pepin K.H."/>
            <person name="Palsikar V.B."/>
            <person name="Mitreva M."/>
            <person name="Wilson R.K."/>
        </authorList>
    </citation>
    <scope>NUCLEOTIDE SEQUENCE [LARGE SCALE GENOMIC DNA]</scope>
    <source>
        <strain evidence="2 3">ATCC 700332</strain>
    </source>
</reference>
<accession>A0ABN0P1X4</accession>
<dbReference type="EMBL" id="AWVH01000001">
    <property type="protein sequence ID" value="ERJ94601.1"/>
    <property type="molecule type" value="Genomic_DNA"/>
</dbReference>
<evidence type="ECO:0000313" key="2">
    <source>
        <dbReference type="EMBL" id="ERJ94601.1"/>
    </source>
</evidence>